<dbReference type="GO" id="GO:0004888">
    <property type="term" value="F:transmembrane signaling receptor activity"/>
    <property type="evidence" value="ECO:0007669"/>
    <property type="project" value="InterPro"/>
</dbReference>
<dbReference type="InterPro" id="IPR004090">
    <property type="entry name" value="Chemotax_Me-accpt_rcpt"/>
</dbReference>
<sequence length="639" mass="67392">MPMQNLSLSHKLFSALAILVVPLVFLLYFVVIEKDSLIQFTQKEMAGVTYLRALQQGFASALAEESSGSAAAILKAEEQDQGRLGLTRLSRDIVDALRSHRYDAALPKLLEAITAASDNSNITLDPEADAYFVGDLLVNQTQAILQRSTELVGAARALQQSKSEAATIEFAVASTSLASAAVSFANDWSRAVNGNADGALREALGPTIEPIVKLLPQLAEAAKAHDVAAILALEPDVESRILTALPKLDDAMQQLLEARVKGYRAVVFERLGVSLAAALVGLIIALVVVRSITRPIVKIVHALDAIQNGRFDTAIPDIRSRDEIGQLAVAAARYREAAAQAAEAQREVRRRHEREMQDASAKSESSAAFTKNMHEAIAALGGQIKRTEGSACRIADQTDAAASQATAIAESAQQAAATVQLAARSADQLATSIGEIANSVIEASEITSAASSEMRQAQNLVKNLSGASEKIRAVIGLINDIAGQTNLLALNATIEAARAGDAGRGFAVVASEVKTLAGQTARATEEIASHIHAVTEASGQVIAAINEVDATIERVNRVSSSIAGVIEQQRAATQEIARNVQLAASSSEEVTVSAAHVAQAIAASRDETFEVRNIVRELEQEAAHLHKNVAAFVSTAQAA</sequence>
<dbReference type="RefSeq" id="WP_158255232.1">
    <property type="nucleotide sequence ID" value="NZ_FYDG01000004.1"/>
</dbReference>
<dbReference type="InterPro" id="IPR003660">
    <property type="entry name" value="HAMP_dom"/>
</dbReference>
<organism evidence="8 9">
    <name type="scientific">Rhodoblastus acidophilus</name>
    <name type="common">Rhodopseudomonas acidophila</name>
    <dbReference type="NCBI Taxonomy" id="1074"/>
    <lineage>
        <taxon>Bacteria</taxon>
        <taxon>Pseudomonadati</taxon>
        <taxon>Pseudomonadota</taxon>
        <taxon>Alphaproteobacteria</taxon>
        <taxon>Hyphomicrobiales</taxon>
        <taxon>Rhodoblastaceae</taxon>
        <taxon>Rhodoblastus</taxon>
    </lineage>
</organism>
<dbReference type="EMBL" id="FYDG01000004">
    <property type="protein sequence ID" value="SNB71792.1"/>
    <property type="molecule type" value="Genomic_DNA"/>
</dbReference>
<dbReference type="Proteomes" id="UP000198418">
    <property type="component" value="Unassembled WGS sequence"/>
</dbReference>
<dbReference type="PANTHER" id="PTHR32089:SF112">
    <property type="entry name" value="LYSOZYME-LIKE PROTEIN-RELATED"/>
    <property type="match status" value="1"/>
</dbReference>
<dbReference type="Pfam" id="PF00672">
    <property type="entry name" value="HAMP"/>
    <property type="match status" value="1"/>
</dbReference>
<dbReference type="CDD" id="cd06225">
    <property type="entry name" value="HAMP"/>
    <property type="match status" value="1"/>
</dbReference>
<dbReference type="OrthoDB" id="8456761at2"/>
<evidence type="ECO:0000256" key="3">
    <source>
        <dbReference type="PROSITE-ProRule" id="PRU00284"/>
    </source>
</evidence>
<gene>
    <name evidence="8" type="ORF">SAMN06265338_104219</name>
</gene>
<evidence type="ECO:0000313" key="8">
    <source>
        <dbReference type="EMBL" id="SNB71792.1"/>
    </source>
</evidence>
<dbReference type="SMART" id="SM00283">
    <property type="entry name" value="MA"/>
    <property type="match status" value="1"/>
</dbReference>
<keyword evidence="5" id="KW-0812">Transmembrane</keyword>
<evidence type="ECO:0000256" key="1">
    <source>
        <dbReference type="ARBA" id="ARBA00023224"/>
    </source>
</evidence>
<feature type="transmembrane region" description="Helical" evidence="5">
    <location>
        <begin position="12"/>
        <end position="32"/>
    </location>
</feature>
<evidence type="ECO:0000256" key="2">
    <source>
        <dbReference type="ARBA" id="ARBA00029447"/>
    </source>
</evidence>
<dbReference type="PROSITE" id="PS50885">
    <property type="entry name" value="HAMP"/>
    <property type="match status" value="1"/>
</dbReference>
<dbReference type="PRINTS" id="PR00260">
    <property type="entry name" value="CHEMTRNSDUCR"/>
</dbReference>
<feature type="domain" description="HAMP" evidence="7">
    <location>
        <begin position="290"/>
        <end position="343"/>
    </location>
</feature>
<dbReference type="PANTHER" id="PTHR32089">
    <property type="entry name" value="METHYL-ACCEPTING CHEMOTAXIS PROTEIN MCPB"/>
    <property type="match status" value="1"/>
</dbReference>
<keyword evidence="9" id="KW-1185">Reference proteome</keyword>
<name>A0A212RHU0_RHOAC</name>
<dbReference type="PROSITE" id="PS50111">
    <property type="entry name" value="CHEMOTAXIS_TRANSDUC_2"/>
    <property type="match status" value="1"/>
</dbReference>
<dbReference type="Pfam" id="PF00015">
    <property type="entry name" value="MCPsignal"/>
    <property type="match status" value="1"/>
</dbReference>
<feature type="transmembrane region" description="Helical" evidence="5">
    <location>
        <begin position="271"/>
        <end position="289"/>
    </location>
</feature>
<evidence type="ECO:0000256" key="4">
    <source>
        <dbReference type="SAM" id="MobiDB-lite"/>
    </source>
</evidence>
<evidence type="ECO:0000313" key="9">
    <source>
        <dbReference type="Proteomes" id="UP000198418"/>
    </source>
</evidence>
<dbReference type="AlphaFoldDB" id="A0A212RHU0"/>
<keyword evidence="5" id="KW-1133">Transmembrane helix</keyword>
<evidence type="ECO:0000256" key="5">
    <source>
        <dbReference type="SAM" id="Phobius"/>
    </source>
</evidence>
<feature type="region of interest" description="Disordered" evidence="4">
    <location>
        <begin position="346"/>
        <end position="367"/>
    </location>
</feature>
<dbReference type="GO" id="GO:0016020">
    <property type="term" value="C:membrane"/>
    <property type="evidence" value="ECO:0007669"/>
    <property type="project" value="InterPro"/>
</dbReference>
<comment type="similarity">
    <text evidence="2">Belongs to the methyl-accepting chemotaxis (MCP) protein family.</text>
</comment>
<dbReference type="InterPro" id="IPR004089">
    <property type="entry name" value="MCPsignal_dom"/>
</dbReference>
<dbReference type="SUPFAM" id="SSF58104">
    <property type="entry name" value="Methyl-accepting chemotaxis protein (MCP) signaling domain"/>
    <property type="match status" value="1"/>
</dbReference>
<dbReference type="Gene3D" id="1.10.287.950">
    <property type="entry name" value="Methyl-accepting chemotaxis protein"/>
    <property type="match status" value="1"/>
</dbReference>
<keyword evidence="5" id="KW-0472">Membrane</keyword>
<dbReference type="GO" id="GO:0007165">
    <property type="term" value="P:signal transduction"/>
    <property type="evidence" value="ECO:0007669"/>
    <property type="project" value="UniProtKB-KW"/>
</dbReference>
<keyword evidence="1 3" id="KW-0807">Transducer</keyword>
<dbReference type="SMART" id="SM00304">
    <property type="entry name" value="HAMP"/>
    <property type="match status" value="1"/>
</dbReference>
<reference evidence="9" key="1">
    <citation type="submission" date="2017-06" db="EMBL/GenBank/DDBJ databases">
        <authorList>
            <person name="Varghese N."/>
            <person name="Submissions S."/>
        </authorList>
    </citation>
    <scope>NUCLEOTIDE SEQUENCE [LARGE SCALE GENOMIC DNA]</scope>
    <source>
        <strain evidence="9">DSM 137</strain>
    </source>
</reference>
<protein>
    <submittedName>
        <fullName evidence="8">Methyl-accepting chemotaxis protein</fullName>
    </submittedName>
</protein>
<dbReference type="Gene3D" id="6.10.340.10">
    <property type="match status" value="1"/>
</dbReference>
<evidence type="ECO:0000259" key="6">
    <source>
        <dbReference type="PROSITE" id="PS50111"/>
    </source>
</evidence>
<feature type="domain" description="Methyl-accepting transducer" evidence="6">
    <location>
        <begin position="383"/>
        <end position="605"/>
    </location>
</feature>
<evidence type="ECO:0000259" key="7">
    <source>
        <dbReference type="PROSITE" id="PS50885"/>
    </source>
</evidence>
<accession>A0A212RHU0</accession>
<dbReference type="GO" id="GO:0006935">
    <property type="term" value="P:chemotaxis"/>
    <property type="evidence" value="ECO:0007669"/>
    <property type="project" value="InterPro"/>
</dbReference>
<proteinExistence type="inferred from homology"/>